<dbReference type="EMBL" id="LATL02000171">
    <property type="protein sequence ID" value="KMW70429.1"/>
    <property type="molecule type" value="Genomic_DNA"/>
</dbReference>
<dbReference type="EMBL" id="LATL02000016">
    <property type="protein sequence ID" value="KKD35622.1"/>
    <property type="molecule type" value="Genomic_DNA"/>
</dbReference>
<reference evidence="2 4" key="1">
    <citation type="submission" date="2015-06" db="EMBL/GenBank/DDBJ databases">
        <title>Draft genome assembly of filamentous brackish cyanobacterium Limnoraphis robusta strain CS-951.</title>
        <authorList>
            <person name="Willis A."/>
            <person name="Parks M."/>
            <person name="Burford M.A."/>
        </authorList>
    </citation>
    <scope>NUCLEOTIDE SEQUENCE [LARGE SCALE GENOMIC DNA]</scope>
    <source>
        <strain evidence="2 4">CS-951</strain>
    </source>
</reference>
<comment type="caution">
    <text evidence="2">The sequence shown here is derived from an EMBL/GenBank/DDBJ whole genome shotgun (WGS) entry which is preliminary data.</text>
</comment>
<dbReference type="Pfam" id="PF04230">
    <property type="entry name" value="PS_pyruv_trans"/>
    <property type="match status" value="1"/>
</dbReference>
<accession>A0A0F5YAK6</accession>
<evidence type="ECO:0000313" key="4">
    <source>
        <dbReference type="Proteomes" id="UP000033607"/>
    </source>
</evidence>
<evidence type="ECO:0000313" key="2">
    <source>
        <dbReference type="EMBL" id="KKD35622.1"/>
    </source>
</evidence>
<dbReference type="Proteomes" id="UP000033607">
    <property type="component" value="Unassembled WGS sequence"/>
</dbReference>
<feature type="domain" description="Polysaccharide pyruvyl transferase" evidence="1">
    <location>
        <begin position="59"/>
        <end position="193"/>
    </location>
</feature>
<organism evidence="2 4">
    <name type="scientific">Limnoraphis robusta CS-951</name>
    <dbReference type="NCBI Taxonomy" id="1637645"/>
    <lineage>
        <taxon>Bacteria</taxon>
        <taxon>Bacillati</taxon>
        <taxon>Cyanobacteriota</taxon>
        <taxon>Cyanophyceae</taxon>
        <taxon>Oscillatoriophycideae</taxon>
        <taxon>Oscillatoriales</taxon>
        <taxon>Sirenicapillariaceae</taxon>
        <taxon>Limnoraphis</taxon>
    </lineage>
</organism>
<protein>
    <submittedName>
        <fullName evidence="2">Succinoglycan biosynthesis ketolase</fullName>
    </submittedName>
</protein>
<dbReference type="OrthoDB" id="9803627at2"/>
<proteinExistence type="predicted"/>
<evidence type="ECO:0000259" key="1">
    <source>
        <dbReference type="Pfam" id="PF04230"/>
    </source>
</evidence>
<name>A0A0F5YAK6_9CYAN</name>
<gene>
    <name evidence="2" type="ORF">WN50_24270</name>
    <name evidence="3" type="ORF">WN50_35400</name>
</gene>
<sequence>MKLFYYQRKDRASNFGDQLNNWLWPQLLPGFFDEDETTTFIGIGTLLNQILPQRIPQAKQLIIFSTGVGYEQPLKTLDKNWQVYCVRGKLSAKKLGLSTDLAITDGAILTRRLYQPSLQKSYRYSYMPHIHHATFAGEIWQRICEQIGFHYIDPRASVDQVFSSISQTEVLLAEAMHGAIIADTFRVPWIPMITSPRILAFKWQDWCSSMGVKYSPYSLSPLVKSYPKYARGIRSTFPALIHWKNSFLQFPNMSQIWQEQEQLYGIQLLKIAETGRQQLSSDAKLERLTVQLEEKLDLLRTDWSSKS</sequence>
<dbReference type="AlphaFoldDB" id="A0A0F5YAK6"/>
<evidence type="ECO:0000313" key="3">
    <source>
        <dbReference type="EMBL" id="KMW70429.1"/>
    </source>
</evidence>
<dbReference type="InterPro" id="IPR007345">
    <property type="entry name" value="Polysacch_pyruvyl_Trfase"/>
</dbReference>
<dbReference type="RefSeq" id="WP_046281182.1">
    <property type="nucleotide sequence ID" value="NZ_LATL02000016.1"/>
</dbReference>